<evidence type="ECO:0000256" key="5">
    <source>
        <dbReference type="ARBA" id="ARBA00022801"/>
    </source>
</evidence>
<dbReference type="PANTHER" id="PTHR14969:SF62">
    <property type="entry name" value="DECAPRENYLPHOSPHORYL-5-PHOSPHORIBOSE PHOSPHATASE RV3807C-RELATED"/>
    <property type="match status" value="1"/>
</dbReference>
<comment type="catalytic activity">
    <reaction evidence="9">
        <text>di-trans,octa-cis-undecaprenyl diphosphate + H2O = di-trans,octa-cis-undecaprenyl phosphate + phosphate + H(+)</text>
        <dbReference type="Rhea" id="RHEA:28094"/>
        <dbReference type="ChEBI" id="CHEBI:15377"/>
        <dbReference type="ChEBI" id="CHEBI:15378"/>
        <dbReference type="ChEBI" id="CHEBI:43474"/>
        <dbReference type="ChEBI" id="CHEBI:58405"/>
        <dbReference type="ChEBI" id="CHEBI:60392"/>
        <dbReference type="EC" id="3.6.1.27"/>
    </reaction>
</comment>
<keyword evidence="6" id="KW-1133">Transmembrane helix</keyword>
<name>A0A0K0XTI1_9GAMM</name>
<keyword evidence="4" id="KW-0812">Transmembrane</keyword>
<evidence type="ECO:0000256" key="2">
    <source>
        <dbReference type="ARBA" id="ARBA00012374"/>
    </source>
</evidence>
<accession>A0A0K0XTI1</accession>
<protein>
    <recommendedName>
        <fullName evidence="2">undecaprenyl-diphosphate phosphatase</fullName>
        <ecNumber evidence="2">3.6.1.27</ecNumber>
    </recommendedName>
    <alternativeName>
        <fullName evidence="8">Undecaprenyl pyrophosphate phosphatase</fullName>
    </alternativeName>
</protein>
<comment type="subcellular location">
    <subcellularLocation>
        <location evidence="1">Cell membrane</location>
        <topology evidence="1">Multi-pass membrane protein</topology>
    </subcellularLocation>
</comment>
<keyword evidence="3" id="KW-1003">Cell membrane</keyword>
<dbReference type="SMART" id="SM00014">
    <property type="entry name" value="acidPPc"/>
    <property type="match status" value="1"/>
</dbReference>
<dbReference type="EMBL" id="CP012154">
    <property type="protein sequence ID" value="AKS40931.1"/>
    <property type="molecule type" value="Genomic_DNA"/>
</dbReference>
<dbReference type="PANTHER" id="PTHR14969">
    <property type="entry name" value="SPHINGOSINE-1-PHOSPHATE PHOSPHOHYDROLASE"/>
    <property type="match status" value="1"/>
</dbReference>
<evidence type="ECO:0000256" key="3">
    <source>
        <dbReference type="ARBA" id="ARBA00022475"/>
    </source>
</evidence>
<dbReference type="Proteomes" id="UP000066624">
    <property type="component" value="Chromosome"/>
</dbReference>
<reference evidence="10 11" key="1">
    <citation type="submission" date="2015-07" db="EMBL/GenBank/DDBJ databases">
        <authorList>
            <person name="Noorani M."/>
        </authorList>
    </citation>
    <scope>NUCLEOTIDE SEQUENCE [LARGE SCALE GENOMIC DNA]</scope>
    <source>
        <strain evidence="10 11">KCTC 42284</strain>
    </source>
</reference>
<dbReference type="Pfam" id="PF01569">
    <property type="entry name" value="PAP2"/>
    <property type="match status" value="1"/>
</dbReference>
<dbReference type="OrthoDB" id="9780507at2"/>
<gene>
    <name evidence="10" type="ORF">WM2015_549</name>
</gene>
<evidence type="ECO:0000256" key="9">
    <source>
        <dbReference type="ARBA" id="ARBA00047594"/>
    </source>
</evidence>
<evidence type="ECO:0000256" key="1">
    <source>
        <dbReference type="ARBA" id="ARBA00004651"/>
    </source>
</evidence>
<keyword evidence="7" id="KW-0472">Membrane</keyword>
<dbReference type="InterPro" id="IPR000326">
    <property type="entry name" value="PAP2/HPO"/>
</dbReference>
<dbReference type="InterPro" id="IPR036938">
    <property type="entry name" value="PAP2/HPO_sf"/>
</dbReference>
<dbReference type="RefSeq" id="WP_049724605.1">
    <property type="nucleotide sequence ID" value="NZ_CP012154.1"/>
</dbReference>
<dbReference type="Gene3D" id="1.20.144.10">
    <property type="entry name" value="Phosphatidic acid phosphatase type 2/haloperoxidase"/>
    <property type="match status" value="1"/>
</dbReference>
<evidence type="ECO:0000256" key="7">
    <source>
        <dbReference type="ARBA" id="ARBA00023136"/>
    </source>
</evidence>
<dbReference type="SUPFAM" id="SSF48317">
    <property type="entry name" value="Acid phosphatase/Vanadium-dependent haloperoxidase"/>
    <property type="match status" value="1"/>
</dbReference>
<keyword evidence="5" id="KW-0378">Hydrolase</keyword>
<evidence type="ECO:0000256" key="8">
    <source>
        <dbReference type="ARBA" id="ARBA00032707"/>
    </source>
</evidence>
<dbReference type="KEGG" id="wma:WM2015_549"/>
<proteinExistence type="predicted"/>
<dbReference type="GO" id="GO:0050380">
    <property type="term" value="F:undecaprenyl-diphosphatase activity"/>
    <property type="evidence" value="ECO:0007669"/>
    <property type="project" value="UniProtKB-EC"/>
</dbReference>
<dbReference type="GO" id="GO:0005886">
    <property type="term" value="C:plasma membrane"/>
    <property type="evidence" value="ECO:0007669"/>
    <property type="project" value="UniProtKB-SubCell"/>
</dbReference>
<evidence type="ECO:0000256" key="4">
    <source>
        <dbReference type="ARBA" id="ARBA00022692"/>
    </source>
</evidence>
<keyword evidence="11" id="KW-1185">Reference proteome</keyword>
<evidence type="ECO:0000256" key="6">
    <source>
        <dbReference type="ARBA" id="ARBA00022989"/>
    </source>
</evidence>
<dbReference type="EC" id="3.6.1.27" evidence="2"/>
<dbReference type="STRING" id="1579979.WM2015_549"/>
<sequence length="195" mass="21114">MESRKPLGAATRLTTGFQRLDVLEARLCQPINAWSRQRWLRSMFLLVSRLGDGPLWYGLMLALPLVLGKLGLALSLQMMFGGLLGLSCYKLLKARTVRERPFASHPGIVCTGVPLDRYSFPSGHTLHAVLFGWLILSAVPALAPLLIPFVALIALSRIVLGLHYPSDVLIGATIGLLLARLVQALLPLAGFAPAA</sequence>
<evidence type="ECO:0000313" key="10">
    <source>
        <dbReference type="EMBL" id="AKS40931.1"/>
    </source>
</evidence>
<evidence type="ECO:0000313" key="11">
    <source>
        <dbReference type="Proteomes" id="UP000066624"/>
    </source>
</evidence>
<organism evidence="10 11">
    <name type="scientific">Wenzhouxiangella marina</name>
    <dbReference type="NCBI Taxonomy" id="1579979"/>
    <lineage>
        <taxon>Bacteria</taxon>
        <taxon>Pseudomonadati</taxon>
        <taxon>Pseudomonadota</taxon>
        <taxon>Gammaproteobacteria</taxon>
        <taxon>Chromatiales</taxon>
        <taxon>Wenzhouxiangellaceae</taxon>
        <taxon>Wenzhouxiangella</taxon>
    </lineage>
</organism>
<dbReference type="AlphaFoldDB" id="A0A0K0XTI1"/>